<dbReference type="PANTHER" id="PTHR22916">
    <property type="entry name" value="GLYCOSYLTRANSFERASE"/>
    <property type="match status" value="1"/>
</dbReference>
<dbReference type="Pfam" id="PF00535">
    <property type="entry name" value="Glycos_transf_2"/>
    <property type="match status" value="1"/>
</dbReference>
<keyword evidence="3" id="KW-1185">Reference proteome</keyword>
<dbReference type="Gene3D" id="3.90.550.10">
    <property type="entry name" value="Spore Coat Polysaccharide Biosynthesis Protein SpsA, Chain A"/>
    <property type="match status" value="1"/>
</dbReference>
<protein>
    <submittedName>
        <fullName evidence="2">Glycosyltransferase family 2 protein</fullName>
    </submittedName>
</protein>
<evidence type="ECO:0000313" key="2">
    <source>
        <dbReference type="EMBL" id="RMC99279.1"/>
    </source>
</evidence>
<dbReference type="PANTHER" id="PTHR22916:SF3">
    <property type="entry name" value="UDP-GLCNAC:BETAGAL BETA-1,3-N-ACETYLGLUCOSAMINYLTRANSFERASE-LIKE PROTEIN 1"/>
    <property type="match status" value="1"/>
</dbReference>
<accession>A0A454JJU9</accession>
<sequence length="306" mass="35055">MENEKIQPLVSIIVATYNGEKYLAQQLESIRQQTYSNIEIIFQDDVSSDSTVAIAKQVADPRIHIRINPSNMGFVRNFEEGLKAAKGDYIALCDQDDIWEANKIERLLEHIGDADLIHSNCSLIDENGQFINRIWKVNERPSSSLAELLFFNKITGCTAIIRRKILLRALPFPDGIAYHDWWLALCAAQGNGVRFLDEALVRYRQHANQDTGANQKAGLCEKIGFVQKGLRRKIAQKQLNNLSSINPSQLDHTEQHILHQAICFHRSLSQGMLHPQAALIYCWQYKNIKPNKGKFSFIDFIKFLYW</sequence>
<dbReference type="EMBL" id="RFAR01000026">
    <property type="protein sequence ID" value="RMC99279.1"/>
    <property type="molecule type" value="Genomic_DNA"/>
</dbReference>
<organism evidence="2 3">
    <name type="scientific">Aquitalea palustris</name>
    <dbReference type="NCBI Taxonomy" id="2480983"/>
    <lineage>
        <taxon>Bacteria</taxon>
        <taxon>Pseudomonadati</taxon>
        <taxon>Pseudomonadota</taxon>
        <taxon>Betaproteobacteria</taxon>
        <taxon>Neisseriales</taxon>
        <taxon>Chromobacteriaceae</taxon>
        <taxon>Aquitalea</taxon>
    </lineage>
</organism>
<dbReference type="GO" id="GO:0016758">
    <property type="term" value="F:hexosyltransferase activity"/>
    <property type="evidence" value="ECO:0007669"/>
    <property type="project" value="UniProtKB-ARBA"/>
</dbReference>
<keyword evidence="2" id="KW-0808">Transferase</keyword>
<feature type="domain" description="Glycosyltransferase 2-like" evidence="1">
    <location>
        <begin position="11"/>
        <end position="163"/>
    </location>
</feature>
<dbReference type="InterPro" id="IPR001173">
    <property type="entry name" value="Glyco_trans_2-like"/>
</dbReference>
<dbReference type="CDD" id="cd04196">
    <property type="entry name" value="GT_2_like_d"/>
    <property type="match status" value="1"/>
</dbReference>
<dbReference type="RefSeq" id="WP_103524230.1">
    <property type="nucleotide sequence ID" value="NZ_JAIZDC010000003.1"/>
</dbReference>
<evidence type="ECO:0000259" key="1">
    <source>
        <dbReference type="Pfam" id="PF00535"/>
    </source>
</evidence>
<comment type="caution">
    <text evidence="2">The sequence shown here is derived from an EMBL/GenBank/DDBJ whole genome shotgun (WGS) entry which is preliminary data.</text>
</comment>
<dbReference type="SUPFAM" id="SSF53448">
    <property type="entry name" value="Nucleotide-diphospho-sugar transferases"/>
    <property type="match status" value="1"/>
</dbReference>
<proteinExistence type="predicted"/>
<dbReference type="Proteomes" id="UP000274139">
    <property type="component" value="Unassembled WGS sequence"/>
</dbReference>
<evidence type="ECO:0000313" key="3">
    <source>
        <dbReference type="Proteomes" id="UP000274139"/>
    </source>
</evidence>
<dbReference type="InterPro" id="IPR029044">
    <property type="entry name" value="Nucleotide-diphossugar_trans"/>
</dbReference>
<reference evidence="2 3" key="1">
    <citation type="submission" date="2018-10" db="EMBL/GenBank/DDBJ databases">
        <title>Draft genome sequence of Aquitalea MWU14-2217 isolated from a wild cranberry bog in Provincetown, Massachusetts.</title>
        <authorList>
            <person name="Ebadzadsahrai G."/>
            <person name="Soby S."/>
        </authorList>
    </citation>
    <scope>NUCLEOTIDE SEQUENCE [LARGE SCALE GENOMIC DNA]</scope>
    <source>
        <strain evidence="2 3">MWU14-2217</strain>
    </source>
</reference>
<gene>
    <name evidence="2" type="ORF">EAY64_07875</name>
</gene>
<dbReference type="OrthoDB" id="433681at2"/>
<dbReference type="AlphaFoldDB" id="A0A454JJU9"/>
<name>A0A454JJU9_9NEIS</name>